<reference evidence="2" key="1">
    <citation type="submission" date="2017-09" db="EMBL/GenBank/DDBJ databases">
        <authorList>
            <person name="Feng G."/>
            <person name="Zhu H."/>
        </authorList>
    </citation>
    <scope>NUCLEOTIDE SEQUENCE [LARGE SCALE GENOMIC DNA]</scope>
    <source>
        <strain evidence="2">1PNM-20</strain>
    </source>
</reference>
<organism evidence="1 2">
    <name type="scientific">Sphingomonas lenta</name>
    <dbReference type="NCBI Taxonomy" id="1141887"/>
    <lineage>
        <taxon>Bacteria</taxon>
        <taxon>Pseudomonadati</taxon>
        <taxon>Pseudomonadota</taxon>
        <taxon>Alphaproteobacteria</taxon>
        <taxon>Sphingomonadales</taxon>
        <taxon>Sphingomonadaceae</taxon>
        <taxon>Sphingomonas</taxon>
    </lineage>
</organism>
<name>A0A2A2SJ24_9SPHN</name>
<dbReference type="SUPFAM" id="SSF48452">
    <property type="entry name" value="TPR-like"/>
    <property type="match status" value="1"/>
</dbReference>
<dbReference type="Proteomes" id="UP000218151">
    <property type="component" value="Unassembled WGS sequence"/>
</dbReference>
<accession>A0A2A2SJ24</accession>
<protein>
    <submittedName>
        <fullName evidence="1">Uncharacterized protein</fullName>
    </submittedName>
</protein>
<comment type="caution">
    <text evidence="1">The sequence shown here is derived from an EMBL/GenBank/DDBJ whole genome shotgun (WGS) entry which is preliminary data.</text>
</comment>
<dbReference type="EMBL" id="NSLI01000001">
    <property type="protein sequence ID" value="PAX09218.1"/>
    <property type="molecule type" value="Genomic_DNA"/>
</dbReference>
<evidence type="ECO:0000313" key="1">
    <source>
        <dbReference type="EMBL" id="PAX09218.1"/>
    </source>
</evidence>
<sequence length="411" mass="42676">MAGSSGAGSSGAGFMGRGLIARVLLLAGLAALLVFAARVTAGNVFAGRDPDFALRLSPGNARALGEKARKRIQTEQSPAARAEAMALAARALARDPGNVDAVVAAGLVKDLARRPAEAARLMRYSGKLSRRDFATRIWLIEDAVRRNDVEGALHHYDVALRTSRLAPSVLFPVLVQAVTGDDMIAPLSTTLARRPVWSYQFMQQLAQTGTDYRAMAALYEAVRRKGGLVPEPTIAAATARMVEAGAFGQAWSLYAGFNPGTPRAGVRNGDFARTEEAPTPFDWNLSQLPGLAAEPLGDNGGTLRFEATSGAGGVAARQLLLLAPGAHELSGTAYDVVLGGGGVSPSFRLVCAGGARVLSDAPLPSAASTGAAFRARFSVPSGCPAQWLELHVPSAEGPTPVSGSVGRVAVR</sequence>
<keyword evidence="2" id="KW-1185">Reference proteome</keyword>
<evidence type="ECO:0000313" key="2">
    <source>
        <dbReference type="Proteomes" id="UP000218151"/>
    </source>
</evidence>
<dbReference type="Gene3D" id="1.25.40.10">
    <property type="entry name" value="Tetratricopeptide repeat domain"/>
    <property type="match status" value="1"/>
</dbReference>
<dbReference type="InterPro" id="IPR011990">
    <property type="entry name" value="TPR-like_helical_dom_sf"/>
</dbReference>
<dbReference type="AlphaFoldDB" id="A0A2A2SJ24"/>
<proteinExistence type="predicted"/>
<gene>
    <name evidence="1" type="ORF">CKY28_00135</name>
</gene>